<keyword evidence="1" id="KW-0732">Signal</keyword>
<keyword evidence="3" id="KW-1185">Reference proteome</keyword>
<reference evidence="2 3" key="1">
    <citation type="submission" date="2024-07" db="EMBL/GenBank/DDBJ databases">
        <title>Section-level genome sequencing and comparative genomics of Aspergillus sections Usti and Cavernicolus.</title>
        <authorList>
            <consortium name="Lawrence Berkeley National Laboratory"/>
            <person name="Nybo J.L."/>
            <person name="Vesth T.C."/>
            <person name="Theobald S."/>
            <person name="Frisvad J.C."/>
            <person name="Larsen T.O."/>
            <person name="Kjaerboelling I."/>
            <person name="Rothschild-Mancinelli K."/>
            <person name="Lyhne E.K."/>
            <person name="Kogle M.E."/>
            <person name="Barry K."/>
            <person name="Clum A."/>
            <person name="Na H."/>
            <person name="Ledsgaard L."/>
            <person name="Lin J."/>
            <person name="Lipzen A."/>
            <person name="Kuo A."/>
            <person name="Riley R."/>
            <person name="Mondo S."/>
            <person name="Labutti K."/>
            <person name="Haridas S."/>
            <person name="Pangalinan J."/>
            <person name="Salamov A.A."/>
            <person name="Simmons B.A."/>
            <person name="Magnuson J.K."/>
            <person name="Chen J."/>
            <person name="Drula E."/>
            <person name="Henrissat B."/>
            <person name="Wiebenga A."/>
            <person name="Lubbers R.J."/>
            <person name="Gomes A.C."/>
            <person name="Makela M.R."/>
            <person name="Stajich J."/>
            <person name="Grigoriev I.V."/>
            <person name="Mortensen U.H."/>
            <person name="De Vries R.P."/>
            <person name="Baker S.E."/>
            <person name="Andersen M.R."/>
        </authorList>
    </citation>
    <scope>NUCLEOTIDE SEQUENCE [LARGE SCALE GENOMIC DNA]</scope>
    <source>
        <strain evidence="2 3">CBS 123904</strain>
    </source>
</reference>
<comment type="caution">
    <text evidence="2">The sequence shown here is derived from an EMBL/GenBank/DDBJ whole genome shotgun (WGS) entry which is preliminary data.</text>
</comment>
<name>A0ABR4JPB0_9EURO</name>
<proteinExistence type="predicted"/>
<protein>
    <submittedName>
        <fullName evidence="2">Uncharacterized protein</fullName>
    </submittedName>
</protein>
<evidence type="ECO:0000256" key="1">
    <source>
        <dbReference type="SAM" id="SignalP"/>
    </source>
</evidence>
<evidence type="ECO:0000313" key="2">
    <source>
        <dbReference type="EMBL" id="KAL2841883.1"/>
    </source>
</evidence>
<gene>
    <name evidence="2" type="ORF">BJY01DRAFT_249381</name>
</gene>
<organism evidence="2 3">
    <name type="scientific">Aspergillus pseudoustus</name>
    <dbReference type="NCBI Taxonomy" id="1810923"/>
    <lineage>
        <taxon>Eukaryota</taxon>
        <taxon>Fungi</taxon>
        <taxon>Dikarya</taxon>
        <taxon>Ascomycota</taxon>
        <taxon>Pezizomycotina</taxon>
        <taxon>Eurotiomycetes</taxon>
        <taxon>Eurotiomycetidae</taxon>
        <taxon>Eurotiales</taxon>
        <taxon>Aspergillaceae</taxon>
        <taxon>Aspergillus</taxon>
        <taxon>Aspergillus subgen. Nidulantes</taxon>
    </lineage>
</organism>
<evidence type="ECO:0000313" key="3">
    <source>
        <dbReference type="Proteomes" id="UP001610446"/>
    </source>
</evidence>
<accession>A0ABR4JPB0</accession>
<sequence length="345" mass="36734">MRSPALPIALGLSLAGLAVADDHSTTTMAYYQPDWDAAWDAMLSYSGTVGSVVSIHSQDITYAISCSDDTATSTCSIKDPWTMIAGPSTYSLTGVYTVYEAQPSLTVSFDWDCKMTSYSESPSCSFSLSYTGSESGAETSSEIETSTKWDYTTGSPYGLIVTDGLDKISDAIADAEATSTSTSSDVAGMLIRPVEALITAAPSTFILNSYLAKPPKKMQLKYLLLALTAQTTLAALERLTLDDGTTIEADPSTVIAAHSPDEKDLTRGVGSTPAGAKMLLARACSNPSYPVGCQNGNICCQADDRCCENRSCIDPDVHNCCLQGYYCDKPYRCVKYENGNIGCRA</sequence>
<dbReference type="EMBL" id="JBFXLU010000105">
    <property type="protein sequence ID" value="KAL2841883.1"/>
    <property type="molecule type" value="Genomic_DNA"/>
</dbReference>
<feature type="signal peptide" evidence="1">
    <location>
        <begin position="1"/>
        <end position="20"/>
    </location>
</feature>
<feature type="chain" id="PRO_5047404781" evidence="1">
    <location>
        <begin position="21"/>
        <end position="345"/>
    </location>
</feature>
<dbReference type="Proteomes" id="UP001610446">
    <property type="component" value="Unassembled WGS sequence"/>
</dbReference>